<feature type="domain" description="CBS" evidence="14">
    <location>
        <begin position="311"/>
        <end position="371"/>
    </location>
</feature>
<dbReference type="GO" id="GO:0016208">
    <property type="term" value="F:AMP binding"/>
    <property type="evidence" value="ECO:0007669"/>
    <property type="project" value="TreeGrafter"/>
</dbReference>
<keyword evidence="6" id="KW-0067">ATP-binding</keyword>
<protein>
    <submittedName>
        <fullName evidence="15">Protein kinase, AMP-activated, gamma 2 non-catalytic subunit b</fullName>
    </submittedName>
</protein>
<dbReference type="Proteomes" id="UP000694395">
    <property type="component" value="Chromosome 8"/>
</dbReference>
<evidence type="ECO:0000256" key="12">
    <source>
        <dbReference type="PROSITE-ProRule" id="PRU00703"/>
    </source>
</evidence>
<dbReference type="AlphaFoldDB" id="A0A8C7SXR1"/>
<dbReference type="SUPFAM" id="SSF54631">
    <property type="entry name" value="CBS-domain pair"/>
    <property type="match status" value="2"/>
</dbReference>
<keyword evidence="8 12" id="KW-0129">CBS domain</keyword>
<evidence type="ECO:0000256" key="11">
    <source>
        <dbReference type="ARBA" id="ARBA00025878"/>
    </source>
</evidence>
<feature type="domain" description="CBS" evidence="14">
    <location>
        <begin position="383"/>
        <end position="442"/>
    </location>
</feature>
<dbReference type="InterPro" id="IPR046342">
    <property type="entry name" value="CBS_dom_sf"/>
</dbReference>
<keyword evidence="16" id="KW-1185">Reference proteome</keyword>
<name>A0A8C7SXR1_ONCMY</name>
<dbReference type="GO" id="GO:0019887">
    <property type="term" value="F:protein kinase regulator activity"/>
    <property type="evidence" value="ECO:0007669"/>
    <property type="project" value="TreeGrafter"/>
</dbReference>
<evidence type="ECO:0000256" key="3">
    <source>
        <dbReference type="ARBA" id="ARBA00022553"/>
    </source>
</evidence>
<dbReference type="InterPro" id="IPR050511">
    <property type="entry name" value="AMPK_gamma/SDS23_families"/>
</dbReference>
<keyword evidence="9" id="KW-0276">Fatty acid metabolism</keyword>
<evidence type="ECO:0000256" key="10">
    <source>
        <dbReference type="ARBA" id="ARBA00023180"/>
    </source>
</evidence>
<dbReference type="CDD" id="cd04641">
    <property type="entry name" value="CBS_euAMPK_gamma-like_repeat2"/>
    <property type="match status" value="1"/>
</dbReference>
<evidence type="ECO:0000256" key="7">
    <source>
        <dbReference type="ARBA" id="ARBA00023098"/>
    </source>
</evidence>
<dbReference type="GO" id="GO:0005829">
    <property type="term" value="C:cytosol"/>
    <property type="evidence" value="ECO:0007669"/>
    <property type="project" value="UniProtKB-ARBA"/>
</dbReference>
<reference evidence="15" key="3">
    <citation type="submission" date="2025-09" db="UniProtKB">
        <authorList>
            <consortium name="Ensembl"/>
        </authorList>
    </citation>
    <scope>IDENTIFICATION</scope>
</reference>
<dbReference type="Ensembl" id="ENSOMYT00000079894.2">
    <property type="protein sequence ID" value="ENSOMYP00000073366.2"/>
    <property type="gene ID" value="ENSOMYG00000032010.2"/>
</dbReference>
<dbReference type="PROSITE" id="PS51371">
    <property type="entry name" value="CBS"/>
    <property type="match status" value="4"/>
</dbReference>
<dbReference type="FunFam" id="3.10.580.10:FF:000003">
    <property type="entry name" value="Protein kinase AMP-activated non-catalytic subunit gamma 1"/>
    <property type="match status" value="1"/>
</dbReference>
<keyword evidence="2" id="KW-0444">Lipid biosynthesis</keyword>
<dbReference type="GO" id="GO:0005634">
    <property type="term" value="C:nucleus"/>
    <property type="evidence" value="ECO:0007669"/>
    <property type="project" value="TreeGrafter"/>
</dbReference>
<dbReference type="Gene3D" id="3.10.580.10">
    <property type="entry name" value="CBS-domain"/>
    <property type="match status" value="2"/>
</dbReference>
<keyword evidence="9" id="KW-0275">Fatty acid biosynthesis</keyword>
<keyword evidence="5" id="KW-0547">Nucleotide-binding</keyword>
<feature type="region of interest" description="Disordered" evidence="13">
    <location>
        <begin position="32"/>
        <end position="60"/>
    </location>
</feature>
<comment type="similarity">
    <text evidence="1">Belongs to the 5'-AMP-activated protein kinase gamma subunit family.</text>
</comment>
<keyword evidence="3" id="KW-0597">Phosphoprotein</keyword>
<dbReference type="PANTHER" id="PTHR13780">
    <property type="entry name" value="AMP-ACTIVATED PROTEIN KINASE, GAMMA REGULATORY SUBUNIT"/>
    <property type="match status" value="1"/>
</dbReference>
<comment type="subunit">
    <text evidence="11">AMPK is a heterotrimer of an alpha catalytic subunit (PRKAA1 or PRKAA2), a beta (PRKAB1 or PRKAB2) and a gamma non-catalytic subunits (PRKAG1, PRKAG2 or PRKAG3). Interacts with FNIP1 and FNIP2.</text>
</comment>
<keyword evidence="4" id="KW-0677">Repeat</keyword>
<evidence type="ECO:0000313" key="15">
    <source>
        <dbReference type="Ensembl" id="ENSOMYP00000073366.2"/>
    </source>
</evidence>
<evidence type="ECO:0000256" key="5">
    <source>
        <dbReference type="ARBA" id="ARBA00022741"/>
    </source>
</evidence>
<dbReference type="CDD" id="cd04618">
    <property type="entry name" value="CBS_euAMPK_gamma-like_repeat1"/>
    <property type="match status" value="1"/>
</dbReference>
<feature type="domain" description="CBS" evidence="14">
    <location>
        <begin position="236"/>
        <end position="296"/>
    </location>
</feature>
<reference evidence="15" key="2">
    <citation type="submission" date="2025-08" db="UniProtKB">
        <authorList>
            <consortium name="Ensembl"/>
        </authorList>
    </citation>
    <scope>IDENTIFICATION</scope>
</reference>
<evidence type="ECO:0000259" key="14">
    <source>
        <dbReference type="PROSITE" id="PS51371"/>
    </source>
</evidence>
<dbReference type="InterPro" id="IPR000644">
    <property type="entry name" value="CBS_dom"/>
</dbReference>
<keyword evidence="7" id="KW-0443">Lipid metabolism</keyword>
<evidence type="ECO:0000256" key="8">
    <source>
        <dbReference type="ARBA" id="ARBA00023122"/>
    </source>
</evidence>
<sequence>MSVCQLITFPSLLSQGEVCSHSVSPTKGLFVRGGPAGVSQPSSPMAAPAHSQSRISPGSSRTISPYLSTHQVPSPPKSPLCLSFSGIFRSSPNSSSNSSIKLFSRTRKGNTNKCISKSRLFPVFADKPQGRKLSALLDIYMRFMKSHCCYDIVPTSSKLVVFDTGLQVKKAFFALVANGVRAAPLWDSERQCFVGMLTITDFIIILHRYYKSPLVQIYELEDHKLETWREVYLQETFKPLVNISPESSIFDAVYSLIKNKIHRLPVIDPVTGNPLYILTHKRILKFLQLFVREMPKPAFMKQTLGELGIGTYKNIAFIHPDTPIIKALQIFVERRVSALPVVDVSGKVVDIYSKFDVINLAAEKTYNNLDITVTQALRHRCQYFEGVMQCHKLDTLETIVDKIVKAEVHRLVVVDDRSAIEGIISLSDILQALVLSPAGIDAQHS</sequence>
<feature type="compositionally biased region" description="Polar residues" evidence="13">
    <location>
        <begin position="50"/>
        <end position="60"/>
    </location>
</feature>
<organism evidence="15 16">
    <name type="scientific">Oncorhynchus mykiss</name>
    <name type="common">Rainbow trout</name>
    <name type="synonym">Salmo gairdneri</name>
    <dbReference type="NCBI Taxonomy" id="8022"/>
    <lineage>
        <taxon>Eukaryota</taxon>
        <taxon>Metazoa</taxon>
        <taxon>Chordata</taxon>
        <taxon>Craniata</taxon>
        <taxon>Vertebrata</taxon>
        <taxon>Euteleostomi</taxon>
        <taxon>Actinopterygii</taxon>
        <taxon>Neopterygii</taxon>
        <taxon>Teleostei</taxon>
        <taxon>Protacanthopterygii</taxon>
        <taxon>Salmoniformes</taxon>
        <taxon>Salmonidae</taxon>
        <taxon>Salmoninae</taxon>
        <taxon>Oncorhynchus</taxon>
    </lineage>
</organism>
<dbReference type="GO" id="GO:0005524">
    <property type="term" value="F:ATP binding"/>
    <property type="evidence" value="ECO:0007669"/>
    <property type="project" value="UniProtKB-KW"/>
</dbReference>
<dbReference type="GeneTree" id="ENSGT00950000183019"/>
<evidence type="ECO:0000256" key="13">
    <source>
        <dbReference type="SAM" id="MobiDB-lite"/>
    </source>
</evidence>
<accession>A0A8C7SXR1</accession>
<dbReference type="Pfam" id="PF00571">
    <property type="entry name" value="CBS"/>
    <property type="match status" value="3"/>
</dbReference>
<keyword evidence="10" id="KW-0325">Glycoprotein</keyword>
<dbReference type="GO" id="GO:0006633">
    <property type="term" value="P:fatty acid biosynthetic process"/>
    <property type="evidence" value="ECO:0007669"/>
    <property type="project" value="UniProtKB-KW"/>
</dbReference>
<evidence type="ECO:0000256" key="6">
    <source>
        <dbReference type="ARBA" id="ARBA00022840"/>
    </source>
</evidence>
<evidence type="ECO:0000313" key="16">
    <source>
        <dbReference type="Proteomes" id="UP000694395"/>
    </source>
</evidence>
<feature type="domain" description="CBS" evidence="14">
    <location>
        <begin position="154"/>
        <end position="214"/>
    </location>
</feature>
<dbReference type="PANTHER" id="PTHR13780:SF122">
    <property type="entry name" value="5'-AMP-ACTIVATED PROTEIN KINASE SUBUNIT GAMMA-2"/>
    <property type="match status" value="1"/>
</dbReference>
<dbReference type="FunFam" id="3.10.580.10:FF:000004">
    <property type="entry name" value="Protein kinase AMP-activated non-catalytic subunit gamma 2"/>
    <property type="match status" value="1"/>
</dbReference>
<dbReference type="GO" id="GO:0019901">
    <property type="term" value="F:protein kinase binding"/>
    <property type="evidence" value="ECO:0007669"/>
    <property type="project" value="TreeGrafter"/>
</dbReference>
<evidence type="ECO:0000256" key="9">
    <source>
        <dbReference type="ARBA" id="ARBA00023160"/>
    </source>
</evidence>
<evidence type="ECO:0000256" key="2">
    <source>
        <dbReference type="ARBA" id="ARBA00022516"/>
    </source>
</evidence>
<reference evidence="15" key="1">
    <citation type="submission" date="2020-07" db="EMBL/GenBank/DDBJ databases">
        <title>A long reads based de novo assembly of the rainbow trout Arlee double haploid line genome.</title>
        <authorList>
            <person name="Gao G."/>
            <person name="Palti Y."/>
        </authorList>
    </citation>
    <scope>NUCLEOTIDE SEQUENCE [LARGE SCALE GENOMIC DNA]</scope>
</reference>
<proteinExistence type="inferred from homology"/>
<dbReference type="SMART" id="SM00116">
    <property type="entry name" value="CBS"/>
    <property type="match status" value="4"/>
</dbReference>
<evidence type="ECO:0000256" key="4">
    <source>
        <dbReference type="ARBA" id="ARBA00022737"/>
    </source>
</evidence>
<evidence type="ECO:0000256" key="1">
    <source>
        <dbReference type="ARBA" id="ARBA00006750"/>
    </source>
</evidence>
<dbReference type="GO" id="GO:0031588">
    <property type="term" value="C:nucleotide-activated protein kinase complex"/>
    <property type="evidence" value="ECO:0007669"/>
    <property type="project" value="TreeGrafter"/>
</dbReference>